<accession>A0A1H8I6M3</accession>
<reference evidence="5 6" key="1">
    <citation type="submission" date="2016-10" db="EMBL/GenBank/DDBJ databases">
        <authorList>
            <person name="de Groot N.N."/>
        </authorList>
    </citation>
    <scope>NUCLEOTIDE SEQUENCE [LARGE SCALE GENOMIC DNA]</scope>
    <source>
        <strain evidence="5 6">CGMCC 1.10434</strain>
    </source>
</reference>
<evidence type="ECO:0000259" key="4">
    <source>
        <dbReference type="Pfam" id="PF24850"/>
    </source>
</evidence>
<dbReference type="EMBL" id="FODJ01000001">
    <property type="protein sequence ID" value="SEN63716.1"/>
    <property type="molecule type" value="Genomic_DNA"/>
</dbReference>
<sequence length="541" mass="63141">MKFQAIEVNHNKLIKDYIAQEKKICSFFDYNPYQQHSFKQRLIDLTNRDFNREQLVVLLQTLYQKWGNNEAVLKQIDRLKEPNSVVVVGGQQAGLLTGPLYTIHKMVSIILFAKQQEKKLHVPVIPVFWIAGEDHDFDEINHIYQSVDNRLIKQKIGQFELERKSISYLNLDKKKLLEWLNQLFSNLTETDYSLALYQKLLNITNQAKTYVDFFAIITDTLLGDYGLVQFDSGDPLVKKFETSYLLSIVDKQEEIAANVWQQKQRLAGADYFIDLDLKQNDGHLFYLHQGSRVLLEREENGDWASKEGSVRFTKQELIAHIQINPESFSNNVVTRPLMQEYVFPTLTFFAGPGEIAYWAALQPGFHALGIKMPPVLPRLSFTLLDRTAEKMIEELGYDIAQIINQGLEEDKLRYLKSQLHPPIDALTEQIMLSIDAVHRPLRELAATLGSDLEGLAEENMELINKQISFLRKTIERRVKQKYQTELNKYDYLQALLRPNQAWQERFWNVIPFLNRYGVDWLDELLHTDFSFSKETHYLIKM</sequence>
<organism evidence="5 6">
    <name type="scientific">Amphibacillus marinus</name>
    <dbReference type="NCBI Taxonomy" id="872970"/>
    <lineage>
        <taxon>Bacteria</taxon>
        <taxon>Bacillati</taxon>
        <taxon>Bacillota</taxon>
        <taxon>Bacilli</taxon>
        <taxon>Bacillales</taxon>
        <taxon>Bacillaceae</taxon>
        <taxon>Amphibacillus</taxon>
    </lineage>
</organism>
<comment type="similarity">
    <text evidence="2">Belongs to the BshC family.</text>
</comment>
<proteinExistence type="inferred from homology"/>
<keyword evidence="6" id="KW-1185">Reference proteome</keyword>
<dbReference type="GO" id="GO:0016874">
    <property type="term" value="F:ligase activity"/>
    <property type="evidence" value="ECO:0007669"/>
    <property type="project" value="UniProtKB-UniRule"/>
</dbReference>
<dbReference type="InterPro" id="IPR055398">
    <property type="entry name" value="Rossmann-like_BshC"/>
</dbReference>
<protein>
    <recommendedName>
        <fullName evidence="2">Putative cysteine ligase BshC</fullName>
        <ecNumber evidence="2">6.-.-.-</ecNumber>
    </recommendedName>
</protein>
<evidence type="ECO:0000313" key="6">
    <source>
        <dbReference type="Proteomes" id="UP000199300"/>
    </source>
</evidence>
<dbReference type="Pfam" id="PF24850">
    <property type="entry name" value="CC_BshC"/>
    <property type="match status" value="1"/>
</dbReference>
<dbReference type="STRING" id="872970.SAMN04488134_101528"/>
<dbReference type="AlphaFoldDB" id="A0A1H8I6M3"/>
<dbReference type="Proteomes" id="UP000199300">
    <property type="component" value="Unassembled WGS sequence"/>
</dbReference>
<evidence type="ECO:0000256" key="2">
    <source>
        <dbReference type="HAMAP-Rule" id="MF_01867"/>
    </source>
</evidence>
<name>A0A1H8I6M3_9BACI</name>
<dbReference type="HAMAP" id="MF_01867">
    <property type="entry name" value="BshC"/>
    <property type="match status" value="1"/>
</dbReference>
<dbReference type="InterPro" id="IPR011199">
    <property type="entry name" value="Bacillithiol_biosynth_BshC"/>
</dbReference>
<evidence type="ECO:0000259" key="3">
    <source>
        <dbReference type="Pfam" id="PF10079"/>
    </source>
</evidence>
<gene>
    <name evidence="2" type="primary">bshC</name>
    <name evidence="5" type="ORF">SAMN04488134_101528</name>
</gene>
<dbReference type="RefSeq" id="WP_091494518.1">
    <property type="nucleotide sequence ID" value="NZ_FODJ01000001.1"/>
</dbReference>
<keyword evidence="1 2" id="KW-0436">Ligase</keyword>
<dbReference type="OrthoDB" id="9765151at2"/>
<feature type="domain" description="Bacillithiol biosynthesis BshC N-terminal Rossmann-like" evidence="3">
    <location>
        <begin position="1"/>
        <end position="379"/>
    </location>
</feature>
<evidence type="ECO:0000313" key="5">
    <source>
        <dbReference type="EMBL" id="SEN63716.1"/>
    </source>
</evidence>
<comment type="function">
    <text evidence="2">Involved in bacillithiol (BSH) biosynthesis. May catalyze the last step of the pathway, the addition of cysteine to glucosamine malate (GlcN-Mal) to generate BSH.</text>
</comment>
<dbReference type="NCBIfam" id="TIGR03998">
    <property type="entry name" value="thiol_BshC"/>
    <property type="match status" value="1"/>
</dbReference>
<evidence type="ECO:0000256" key="1">
    <source>
        <dbReference type="ARBA" id="ARBA00022598"/>
    </source>
</evidence>
<dbReference type="Pfam" id="PF10079">
    <property type="entry name" value="Rossmann-like_BshC"/>
    <property type="match status" value="1"/>
</dbReference>
<dbReference type="EC" id="6.-.-.-" evidence="2"/>
<dbReference type="PIRSF" id="PIRSF012535">
    <property type="entry name" value="UCP012535"/>
    <property type="match status" value="1"/>
</dbReference>
<feature type="domain" description="Bacillithiol biosynthesis BshC C-terminal coiled-coil" evidence="4">
    <location>
        <begin position="381"/>
        <end position="540"/>
    </location>
</feature>
<dbReference type="InterPro" id="IPR055399">
    <property type="entry name" value="CC_BshC"/>
</dbReference>